<dbReference type="Proteomes" id="UP000054408">
    <property type="component" value="Unassembled WGS sequence"/>
</dbReference>
<dbReference type="RefSeq" id="XP_013756426.1">
    <property type="nucleotide sequence ID" value="XM_013900972.1"/>
</dbReference>
<protein>
    <recommendedName>
        <fullName evidence="4">Transmembrane protein</fullName>
    </recommendedName>
</protein>
<evidence type="ECO:0000256" key="1">
    <source>
        <dbReference type="SAM" id="Phobius"/>
    </source>
</evidence>
<gene>
    <name evidence="2" type="ORF">AMSG_06590</name>
</gene>
<keyword evidence="1" id="KW-0472">Membrane</keyword>
<organism evidence="2 3">
    <name type="scientific">Thecamonas trahens ATCC 50062</name>
    <dbReference type="NCBI Taxonomy" id="461836"/>
    <lineage>
        <taxon>Eukaryota</taxon>
        <taxon>Apusozoa</taxon>
        <taxon>Apusomonadida</taxon>
        <taxon>Apusomonadidae</taxon>
        <taxon>Thecamonas</taxon>
    </lineage>
</organism>
<evidence type="ECO:0008006" key="4">
    <source>
        <dbReference type="Google" id="ProtNLM"/>
    </source>
</evidence>
<evidence type="ECO:0000313" key="3">
    <source>
        <dbReference type="Proteomes" id="UP000054408"/>
    </source>
</evidence>
<dbReference type="PANTHER" id="PTHR35442:SF1">
    <property type="entry name" value="CATION CHANNEL SPERM-ASSOCIATED AUXILIARY SUBUNIT TMEM249"/>
    <property type="match status" value="1"/>
</dbReference>
<dbReference type="Pfam" id="PF15158">
    <property type="entry name" value="TMEM249"/>
    <property type="match status" value="1"/>
</dbReference>
<dbReference type="OrthoDB" id="5519333at2759"/>
<reference evidence="2 3" key="1">
    <citation type="submission" date="2010-05" db="EMBL/GenBank/DDBJ databases">
        <title>The Genome Sequence of Thecamonas trahens ATCC 50062.</title>
        <authorList>
            <consortium name="The Broad Institute Genome Sequencing Platform"/>
            <person name="Russ C."/>
            <person name="Cuomo C."/>
            <person name="Shea T."/>
            <person name="Young S.K."/>
            <person name="Zeng Q."/>
            <person name="Koehrsen M."/>
            <person name="Haas B."/>
            <person name="Borodovsky M."/>
            <person name="Guigo R."/>
            <person name="Alvarado L."/>
            <person name="Berlin A."/>
            <person name="Bochicchio J."/>
            <person name="Borenstein D."/>
            <person name="Chapman S."/>
            <person name="Chen Z."/>
            <person name="Freedman E."/>
            <person name="Gellesch M."/>
            <person name="Goldberg J."/>
            <person name="Griggs A."/>
            <person name="Gujja S."/>
            <person name="Heilman E."/>
            <person name="Heiman D."/>
            <person name="Hepburn T."/>
            <person name="Howarth C."/>
            <person name="Jen D."/>
            <person name="Larson L."/>
            <person name="Mehta T."/>
            <person name="Park D."/>
            <person name="Pearson M."/>
            <person name="Roberts A."/>
            <person name="Saif S."/>
            <person name="Shenoy N."/>
            <person name="Sisk P."/>
            <person name="Stolte C."/>
            <person name="Sykes S."/>
            <person name="Thomson T."/>
            <person name="Walk T."/>
            <person name="White J."/>
            <person name="Yandava C."/>
            <person name="Burger G."/>
            <person name="Gray M.W."/>
            <person name="Holland P.W.H."/>
            <person name="King N."/>
            <person name="Lang F.B.F."/>
            <person name="Roger A.J."/>
            <person name="Ruiz-Trillo I."/>
            <person name="Lander E."/>
            <person name="Nusbaum C."/>
        </authorList>
    </citation>
    <scope>NUCLEOTIDE SEQUENCE [LARGE SCALE GENOMIC DNA]</scope>
    <source>
        <strain evidence="2 3">ATCC 50062</strain>
    </source>
</reference>
<name>A0A0L0DFW3_THETB</name>
<feature type="transmembrane region" description="Helical" evidence="1">
    <location>
        <begin position="38"/>
        <end position="59"/>
    </location>
</feature>
<evidence type="ECO:0000313" key="2">
    <source>
        <dbReference type="EMBL" id="KNC51232.1"/>
    </source>
</evidence>
<dbReference type="EMBL" id="GL349465">
    <property type="protein sequence ID" value="KNC51232.1"/>
    <property type="molecule type" value="Genomic_DNA"/>
</dbReference>
<proteinExistence type="predicted"/>
<keyword evidence="1" id="KW-1133">Transmembrane helix</keyword>
<dbReference type="AlphaFoldDB" id="A0A0L0DFW3"/>
<keyword evidence="1" id="KW-0812">Transmembrane</keyword>
<accession>A0A0L0DFW3</accession>
<dbReference type="InterPro" id="IPR027861">
    <property type="entry name" value="TMEM249"/>
</dbReference>
<dbReference type="PANTHER" id="PTHR35442">
    <property type="entry name" value="TRANSMEMBRANE PROTEIN 249"/>
    <property type="match status" value="1"/>
</dbReference>
<dbReference type="GeneID" id="25565718"/>
<sequence length="206" mass="22866">MCSLSAVEKLEADVVVNATYPLQRRDDGVLRMWKRYHVVYVAGAAVVVTSAATIVLALAGAVLEFYFVLVLAALLMSIIALVAYKDIRYLTIAPLDGWYSFELSSKSAPIVKAPLHNVYLRIERQTGFSGKTYYVLVLNGYMMDKFILSAAVPSSDVDDLRKIANVLAYNIGINYFDVANISRLHTVRHHRPKADNPLRATLPLGM</sequence>
<feature type="transmembrane region" description="Helical" evidence="1">
    <location>
        <begin position="65"/>
        <end position="84"/>
    </location>
</feature>
<keyword evidence="3" id="KW-1185">Reference proteome</keyword>